<protein>
    <submittedName>
        <fullName evidence="1">Uncharacterized protein</fullName>
    </submittedName>
</protein>
<proteinExistence type="predicted"/>
<gene>
    <name evidence="1" type="ORF">OCBIM_22009042mg</name>
</gene>
<organism evidence="1">
    <name type="scientific">Octopus bimaculoides</name>
    <name type="common">California two-spotted octopus</name>
    <dbReference type="NCBI Taxonomy" id="37653"/>
    <lineage>
        <taxon>Eukaryota</taxon>
        <taxon>Metazoa</taxon>
        <taxon>Spiralia</taxon>
        <taxon>Lophotrochozoa</taxon>
        <taxon>Mollusca</taxon>
        <taxon>Cephalopoda</taxon>
        <taxon>Coleoidea</taxon>
        <taxon>Octopodiformes</taxon>
        <taxon>Octopoda</taxon>
        <taxon>Incirrata</taxon>
        <taxon>Octopodidae</taxon>
        <taxon>Octopus</taxon>
    </lineage>
</organism>
<dbReference type="AlphaFoldDB" id="A0A0L8IEW2"/>
<reference evidence="1" key="1">
    <citation type="submission" date="2015-07" db="EMBL/GenBank/DDBJ databases">
        <title>MeaNS - Measles Nucleotide Surveillance Program.</title>
        <authorList>
            <person name="Tran T."/>
            <person name="Druce J."/>
        </authorList>
    </citation>
    <scope>NUCLEOTIDE SEQUENCE</scope>
    <source>
        <strain evidence="1">UCB-OBI-ISO-001</strain>
        <tissue evidence="1">Gonad</tissue>
    </source>
</reference>
<accession>A0A0L8IEW2</accession>
<evidence type="ECO:0000313" key="1">
    <source>
        <dbReference type="EMBL" id="KOG00032.1"/>
    </source>
</evidence>
<sequence length="51" mass="6036">MVWCLIFGFKKYLDSVATMLSSENSLTSLRIDSVKTRQMLLFLFYFFSLPF</sequence>
<name>A0A0L8IEW2_OCTBM</name>
<dbReference type="EMBL" id="KQ415859">
    <property type="protein sequence ID" value="KOG00032.1"/>
    <property type="molecule type" value="Genomic_DNA"/>
</dbReference>